<reference evidence="1" key="1">
    <citation type="submission" date="2014-11" db="EMBL/GenBank/DDBJ databases">
        <authorList>
            <person name="Amaro Gonzalez C."/>
        </authorList>
    </citation>
    <scope>NUCLEOTIDE SEQUENCE</scope>
</reference>
<sequence length="71" mass="8078">MDSCITADVKKGKNKIFVNLIVILLNHSTVQPDIYMKKTTKQINVKHRCLSPKCVMAVFILLLMMNDTILT</sequence>
<accession>A0A0E9X1E0</accession>
<reference evidence="1" key="2">
    <citation type="journal article" date="2015" name="Fish Shellfish Immunol.">
        <title>Early steps in the European eel (Anguilla anguilla)-Vibrio vulnificus interaction in the gills: Role of the RtxA13 toxin.</title>
        <authorList>
            <person name="Callol A."/>
            <person name="Pajuelo D."/>
            <person name="Ebbesson L."/>
            <person name="Teles M."/>
            <person name="MacKenzie S."/>
            <person name="Amaro C."/>
        </authorList>
    </citation>
    <scope>NUCLEOTIDE SEQUENCE</scope>
</reference>
<dbReference type="AlphaFoldDB" id="A0A0E9X1E0"/>
<organism evidence="1">
    <name type="scientific">Anguilla anguilla</name>
    <name type="common">European freshwater eel</name>
    <name type="synonym">Muraena anguilla</name>
    <dbReference type="NCBI Taxonomy" id="7936"/>
    <lineage>
        <taxon>Eukaryota</taxon>
        <taxon>Metazoa</taxon>
        <taxon>Chordata</taxon>
        <taxon>Craniata</taxon>
        <taxon>Vertebrata</taxon>
        <taxon>Euteleostomi</taxon>
        <taxon>Actinopterygii</taxon>
        <taxon>Neopterygii</taxon>
        <taxon>Teleostei</taxon>
        <taxon>Anguilliformes</taxon>
        <taxon>Anguillidae</taxon>
        <taxon>Anguilla</taxon>
    </lineage>
</organism>
<name>A0A0E9X1E0_ANGAN</name>
<proteinExistence type="predicted"/>
<evidence type="ECO:0000313" key="1">
    <source>
        <dbReference type="EMBL" id="JAH95513.1"/>
    </source>
</evidence>
<protein>
    <submittedName>
        <fullName evidence="1">Uncharacterized protein</fullName>
    </submittedName>
</protein>
<dbReference type="EMBL" id="GBXM01013064">
    <property type="protein sequence ID" value="JAH95513.1"/>
    <property type="molecule type" value="Transcribed_RNA"/>
</dbReference>